<protein>
    <submittedName>
        <fullName evidence="1">Uncharacterized protein</fullName>
    </submittedName>
</protein>
<name>A0A192Y5T7_9CAUD</name>
<reference evidence="1 2" key="1">
    <citation type="journal article" date="2016" name="Sci. Rep.">
        <title>A proposed integrated approach for the preclinical evaluation of phage therapy in Pseudomonas infections.</title>
        <authorList>
            <person name="Danis-Wlodarczyk K."/>
            <person name="Vandenheuvel D."/>
            <person name="Jang H.B."/>
            <person name="Briers Y."/>
            <person name="Olszak T."/>
            <person name="Arabski M."/>
            <person name="Wasik S."/>
            <person name="Drabik M."/>
            <person name="Higgins G."/>
            <person name="Tyrrell J."/>
            <person name="Harvey B.J."/>
            <person name="Noben J.P."/>
            <person name="Lavigne R."/>
            <person name="Drulis-Kawa Z."/>
        </authorList>
    </citation>
    <scope>NUCLEOTIDE SEQUENCE [LARGE SCALE GENOMIC DNA]</scope>
</reference>
<sequence>MTTKQQRITYHYHCKGLKQTYHPVIGKDGELKLSVLTPDNIYSQYPLYEDVKDGAIDKLCDQVEQLLRKELVGVIAIKYNVDYLATPGEKLKEVYRLVI</sequence>
<accession>A0A192Y5T7</accession>
<evidence type="ECO:0000313" key="1">
    <source>
        <dbReference type="EMBL" id="ANM45092.1"/>
    </source>
</evidence>
<proteinExistence type="predicted"/>
<dbReference type="EMBL" id="KU521356">
    <property type="protein sequence ID" value="ANM45092.1"/>
    <property type="molecule type" value="Genomic_DNA"/>
</dbReference>
<dbReference type="Proteomes" id="UP000224336">
    <property type="component" value="Segment"/>
</dbReference>
<evidence type="ECO:0000313" key="2">
    <source>
        <dbReference type="Proteomes" id="UP000224336"/>
    </source>
</evidence>
<organism evidence="1 2">
    <name type="scientific">Pseudomonas phage KTN4</name>
    <dbReference type="NCBI Taxonomy" id="1862701"/>
    <lineage>
        <taxon>Viruses</taxon>
        <taxon>Duplodnaviria</taxon>
        <taxon>Heunggongvirae</taxon>
        <taxon>Uroviricota</taxon>
        <taxon>Caudoviricetes</taxon>
        <taxon>Chimalliviridae</taxon>
        <taxon>Phikzvirus</taxon>
        <taxon>Phikzvirus phiKZ</taxon>
    </lineage>
</organism>
<gene>
    <name evidence="1" type="ORF">KTN4_334</name>
</gene>